<reference evidence="2" key="1">
    <citation type="submission" date="2021-02" db="EMBL/GenBank/DDBJ databases">
        <authorList>
            <person name="Dougan E. K."/>
            <person name="Rhodes N."/>
            <person name="Thang M."/>
            <person name="Chan C."/>
        </authorList>
    </citation>
    <scope>NUCLEOTIDE SEQUENCE</scope>
</reference>
<dbReference type="AlphaFoldDB" id="A0A812SQX8"/>
<dbReference type="Pfam" id="PF00027">
    <property type="entry name" value="cNMP_binding"/>
    <property type="match status" value="1"/>
</dbReference>
<dbReference type="PROSITE" id="PS00888">
    <property type="entry name" value="CNMP_BINDING_1"/>
    <property type="match status" value="1"/>
</dbReference>
<dbReference type="Gene3D" id="2.60.120.10">
    <property type="entry name" value="Jelly Rolls"/>
    <property type="match status" value="1"/>
</dbReference>
<comment type="caution">
    <text evidence="2">The sequence shown here is derived from an EMBL/GenBank/DDBJ whole genome shotgun (WGS) entry which is preliminary data.</text>
</comment>
<dbReference type="GO" id="GO:0004862">
    <property type="term" value="F:cAMP-dependent protein kinase inhibitor activity"/>
    <property type="evidence" value="ECO:0007669"/>
    <property type="project" value="TreeGrafter"/>
</dbReference>
<dbReference type="InterPro" id="IPR000595">
    <property type="entry name" value="cNMP-bd_dom"/>
</dbReference>
<feature type="domain" description="Cyclic nucleotide-binding" evidence="1">
    <location>
        <begin position="59"/>
        <end position="132"/>
    </location>
</feature>
<dbReference type="PANTHER" id="PTHR11635:SF152">
    <property type="entry name" value="CAMP-DEPENDENT PROTEIN KINASE TYPE I REGULATORY SUBUNIT-RELATED"/>
    <property type="match status" value="1"/>
</dbReference>
<dbReference type="OrthoDB" id="448131at2759"/>
<dbReference type="Proteomes" id="UP000604046">
    <property type="component" value="Unassembled WGS sequence"/>
</dbReference>
<proteinExistence type="predicted"/>
<keyword evidence="3" id="KW-1185">Reference proteome</keyword>
<dbReference type="InterPro" id="IPR018490">
    <property type="entry name" value="cNMP-bd_dom_sf"/>
</dbReference>
<dbReference type="GO" id="GO:0005829">
    <property type="term" value="C:cytosol"/>
    <property type="evidence" value="ECO:0007669"/>
    <property type="project" value="TreeGrafter"/>
</dbReference>
<protein>
    <submittedName>
        <fullName evidence="2">Prkg1 protein</fullName>
    </submittedName>
</protein>
<name>A0A812SQX8_9DINO</name>
<dbReference type="InterPro" id="IPR050503">
    <property type="entry name" value="cAMP-dep_PK_reg_su-like"/>
</dbReference>
<evidence type="ECO:0000313" key="3">
    <source>
        <dbReference type="Proteomes" id="UP000604046"/>
    </source>
</evidence>
<dbReference type="GO" id="GO:0034236">
    <property type="term" value="F:protein kinase A catalytic subunit binding"/>
    <property type="evidence" value="ECO:0007669"/>
    <property type="project" value="TreeGrafter"/>
</dbReference>
<dbReference type="SUPFAM" id="SSF51206">
    <property type="entry name" value="cAMP-binding domain-like"/>
    <property type="match status" value="1"/>
</dbReference>
<dbReference type="InterPro" id="IPR018488">
    <property type="entry name" value="cNMP-bd_CS"/>
</dbReference>
<dbReference type="PROSITE" id="PS50042">
    <property type="entry name" value="CNMP_BINDING_3"/>
    <property type="match status" value="1"/>
</dbReference>
<dbReference type="GO" id="GO:0030552">
    <property type="term" value="F:cAMP binding"/>
    <property type="evidence" value="ECO:0007669"/>
    <property type="project" value="TreeGrafter"/>
</dbReference>
<organism evidence="2 3">
    <name type="scientific">Symbiodinium natans</name>
    <dbReference type="NCBI Taxonomy" id="878477"/>
    <lineage>
        <taxon>Eukaryota</taxon>
        <taxon>Sar</taxon>
        <taxon>Alveolata</taxon>
        <taxon>Dinophyceae</taxon>
        <taxon>Suessiales</taxon>
        <taxon>Symbiodiniaceae</taxon>
        <taxon>Symbiodinium</taxon>
    </lineage>
</organism>
<sequence length="174" mass="18924">MGTTACSVSRRLDGKECQPCGAQDCRAALERDFTTDCMHPGLAQDTSAQRLQFLAKVKLFQRLPVEQHSVLASACKVVKFNDEVIIHQGEEGDELFVIQEGEAEVLLGDKPVILRAGDYFGETALLRDATGRDGPGEGATPGAMSDCCQDPQVWWRATGDEVLGPKGTMWPERA</sequence>
<dbReference type="EMBL" id="CAJNDS010002490">
    <property type="protein sequence ID" value="CAE7496306.1"/>
    <property type="molecule type" value="Genomic_DNA"/>
</dbReference>
<dbReference type="GO" id="GO:0005952">
    <property type="term" value="C:cAMP-dependent protein kinase complex"/>
    <property type="evidence" value="ECO:0007669"/>
    <property type="project" value="InterPro"/>
</dbReference>
<dbReference type="CDD" id="cd00038">
    <property type="entry name" value="CAP_ED"/>
    <property type="match status" value="1"/>
</dbReference>
<dbReference type="PRINTS" id="PR00103">
    <property type="entry name" value="CAMPKINASE"/>
</dbReference>
<gene>
    <name evidence="2" type="primary">Prkg1</name>
    <name evidence="2" type="ORF">SNAT2548_LOCUS27799</name>
</gene>
<dbReference type="PANTHER" id="PTHR11635">
    <property type="entry name" value="CAMP-DEPENDENT PROTEIN KINASE REGULATORY CHAIN"/>
    <property type="match status" value="1"/>
</dbReference>
<evidence type="ECO:0000259" key="1">
    <source>
        <dbReference type="PROSITE" id="PS50042"/>
    </source>
</evidence>
<dbReference type="InterPro" id="IPR014710">
    <property type="entry name" value="RmlC-like_jellyroll"/>
</dbReference>
<accession>A0A812SQX8</accession>
<evidence type="ECO:0000313" key="2">
    <source>
        <dbReference type="EMBL" id="CAE7496306.1"/>
    </source>
</evidence>